<feature type="domain" description="Alpha-type protein kinase" evidence="6">
    <location>
        <begin position="1"/>
        <end position="65"/>
    </location>
</feature>
<reference evidence="7" key="1">
    <citation type="submission" date="2021-02" db="EMBL/GenBank/DDBJ databases">
        <authorList>
            <person name="Nowell W R."/>
        </authorList>
    </citation>
    <scope>NUCLEOTIDE SEQUENCE</scope>
</reference>
<evidence type="ECO:0000256" key="3">
    <source>
        <dbReference type="ARBA" id="ARBA00022741"/>
    </source>
</evidence>
<dbReference type="SUPFAM" id="SSF56112">
    <property type="entry name" value="Protein kinase-like (PK-like)"/>
    <property type="match status" value="1"/>
</dbReference>
<dbReference type="InterPro" id="IPR011009">
    <property type="entry name" value="Kinase-like_dom_sf"/>
</dbReference>
<dbReference type="PROSITE" id="PS51158">
    <property type="entry name" value="ALPHA_KINASE"/>
    <property type="match status" value="1"/>
</dbReference>
<keyword evidence="5" id="KW-0067">ATP-binding</keyword>
<dbReference type="GO" id="GO:0005524">
    <property type="term" value="F:ATP binding"/>
    <property type="evidence" value="ECO:0007669"/>
    <property type="project" value="UniProtKB-KW"/>
</dbReference>
<dbReference type="Proteomes" id="UP000663836">
    <property type="component" value="Unassembled WGS sequence"/>
</dbReference>
<proteinExistence type="predicted"/>
<dbReference type="InterPro" id="IPR004166">
    <property type="entry name" value="a-kinase_dom"/>
</dbReference>
<gene>
    <name evidence="7" type="ORF">JBS370_LOCUS43336</name>
</gene>
<feature type="non-terminal residue" evidence="7">
    <location>
        <position position="65"/>
    </location>
</feature>
<keyword evidence="4" id="KW-0418">Kinase</keyword>
<sequence length="65" mass="7271">DGNYIKYNSNSGFVCDDTLRHTPQAFSHFTFEASCHEQIVVDIQGVGDLYTDPQIHTNLGFEYGG</sequence>
<dbReference type="PANTHER" id="PTHR45992">
    <property type="entry name" value="EUKARYOTIC ELONGATION FACTOR 2 KINASE-RELATED"/>
    <property type="match status" value="1"/>
</dbReference>
<evidence type="ECO:0000256" key="2">
    <source>
        <dbReference type="ARBA" id="ARBA00022679"/>
    </source>
</evidence>
<dbReference type="GO" id="GO:0004686">
    <property type="term" value="F:elongation factor-2 kinase activity"/>
    <property type="evidence" value="ECO:0007669"/>
    <property type="project" value="TreeGrafter"/>
</dbReference>
<keyword evidence="1" id="KW-0723">Serine/threonine-protein kinase</keyword>
<evidence type="ECO:0000313" key="7">
    <source>
        <dbReference type="EMBL" id="CAF4396997.1"/>
    </source>
</evidence>
<evidence type="ECO:0000256" key="1">
    <source>
        <dbReference type="ARBA" id="ARBA00022527"/>
    </source>
</evidence>
<keyword evidence="2" id="KW-0808">Transferase</keyword>
<dbReference type="PANTHER" id="PTHR45992:SF2">
    <property type="entry name" value="EUKARYOTIC ELONGATION FACTOR 2 KINASE"/>
    <property type="match status" value="1"/>
</dbReference>
<protein>
    <recommendedName>
        <fullName evidence="6">Alpha-type protein kinase domain-containing protein</fullName>
    </recommendedName>
</protein>
<dbReference type="AlphaFoldDB" id="A0A820NVK8"/>
<dbReference type="InterPro" id="IPR051852">
    <property type="entry name" value="Alpha-type_PK"/>
</dbReference>
<dbReference type="EMBL" id="CAJOBD010065700">
    <property type="protein sequence ID" value="CAF4396997.1"/>
    <property type="molecule type" value="Genomic_DNA"/>
</dbReference>
<evidence type="ECO:0000256" key="4">
    <source>
        <dbReference type="ARBA" id="ARBA00022777"/>
    </source>
</evidence>
<keyword evidence="3" id="KW-0547">Nucleotide-binding</keyword>
<dbReference type="Pfam" id="PF02816">
    <property type="entry name" value="Alpha_kinase"/>
    <property type="match status" value="1"/>
</dbReference>
<dbReference type="GO" id="GO:1903013">
    <property type="term" value="P:response to differentiation-inducing factor 1"/>
    <property type="evidence" value="ECO:0007669"/>
    <property type="project" value="TreeGrafter"/>
</dbReference>
<evidence type="ECO:0000313" key="8">
    <source>
        <dbReference type="Proteomes" id="UP000663836"/>
    </source>
</evidence>
<dbReference type="GO" id="GO:0031037">
    <property type="term" value="P:myosin II filament disassembly"/>
    <property type="evidence" value="ECO:0007669"/>
    <property type="project" value="TreeGrafter"/>
</dbReference>
<evidence type="ECO:0000259" key="6">
    <source>
        <dbReference type="PROSITE" id="PS51158"/>
    </source>
</evidence>
<organism evidence="7 8">
    <name type="scientific">Rotaria sordida</name>
    <dbReference type="NCBI Taxonomy" id="392033"/>
    <lineage>
        <taxon>Eukaryota</taxon>
        <taxon>Metazoa</taxon>
        <taxon>Spiralia</taxon>
        <taxon>Gnathifera</taxon>
        <taxon>Rotifera</taxon>
        <taxon>Eurotatoria</taxon>
        <taxon>Bdelloidea</taxon>
        <taxon>Philodinida</taxon>
        <taxon>Philodinidae</taxon>
        <taxon>Rotaria</taxon>
    </lineage>
</organism>
<accession>A0A820NVK8</accession>
<dbReference type="Gene3D" id="3.20.200.10">
    <property type="entry name" value="MHCK/EF2 kinase"/>
    <property type="match status" value="1"/>
</dbReference>
<name>A0A820NVK8_9BILA</name>
<comment type="caution">
    <text evidence="7">The sequence shown here is derived from an EMBL/GenBank/DDBJ whole genome shotgun (WGS) entry which is preliminary data.</text>
</comment>
<evidence type="ECO:0000256" key="5">
    <source>
        <dbReference type="ARBA" id="ARBA00022840"/>
    </source>
</evidence>